<evidence type="ECO:0000256" key="5">
    <source>
        <dbReference type="ARBA" id="ARBA00022840"/>
    </source>
</evidence>
<dbReference type="KEGG" id="glo:Glov_1166"/>
<dbReference type="EMBL" id="CP001089">
    <property type="protein sequence ID" value="ACD94888.1"/>
    <property type="molecule type" value="Genomic_DNA"/>
</dbReference>
<dbReference type="GO" id="GO:0000160">
    <property type="term" value="P:phosphorelay signal transduction system"/>
    <property type="evidence" value="ECO:0007669"/>
    <property type="project" value="UniProtKB-KW"/>
</dbReference>
<dbReference type="PROSITE" id="PS50110">
    <property type="entry name" value="RESPONSE_REGULATORY"/>
    <property type="match status" value="1"/>
</dbReference>
<dbReference type="Gene3D" id="1.10.10.60">
    <property type="entry name" value="Homeodomain-like"/>
    <property type="match status" value="1"/>
</dbReference>
<dbReference type="Pfam" id="PF00072">
    <property type="entry name" value="Response_reg"/>
    <property type="match status" value="1"/>
</dbReference>
<comment type="subcellular location">
    <subcellularLocation>
        <location evidence="1">Cytoplasm</location>
    </subcellularLocation>
</comment>
<evidence type="ECO:0000256" key="10">
    <source>
        <dbReference type="ARBA" id="ARBA00023163"/>
    </source>
</evidence>
<keyword evidence="3 11" id="KW-0597">Phosphoprotein</keyword>
<evidence type="ECO:0000256" key="8">
    <source>
        <dbReference type="ARBA" id="ARBA00023125"/>
    </source>
</evidence>
<feature type="domain" description="Response regulatory" evidence="13">
    <location>
        <begin position="5"/>
        <end position="119"/>
    </location>
</feature>
<dbReference type="SUPFAM" id="SSF52540">
    <property type="entry name" value="P-loop containing nucleoside triphosphate hydrolases"/>
    <property type="match status" value="1"/>
</dbReference>
<evidence type="ECO:0000256" key="9">
    <source>
        <dbReference type="ARBA" id="ARBA00023159"/>
    </source>
</evidence>
<dbReference type="SMART" id="SM00382">
    <property type="entry name" value="AAA"/>
    <property type="match status" value="1"/>
</dbReference>
<sequence>MPDPLILIVDDDLRMRQLIRDTLASEGINAVLCSDGAEAAEMVLRQTTDLIITDLMMPQIDGMELLNLALQANPDCLVVVITGYGSIESAVQAIKNGAYDYLQKPFEPDQLLLVVQRALVRLRLQDENRQLRQQVAGCQADELLGASKQMTTLKALITRIAPFDTTVLIQGETGTGKELAARMIHRLSQRRDQRFLPINCGALPETLLESELFGHARGAFTGADKDKKGLLESADHGTLFLDEINTTSPAFQVKLLRVLQEGSFIRVGDHEPRSVDLRVIAASNTTLEKEVQTGRFRSDLFYRLNVVTITLPPLRERNGDIGLLAHYFLTRYARQYGVQLSSISPEALQSLRNYHWPGNVRELENIIERAVIMADGNELQPQYLPRFSVSDTPLSSSSDQELLPMAEVERRHIIRVLKATAGHRGKASKLLGISLASLWRKVKQYGL</sequence>
<keyword evidence="4" id="KW-0547">Nucleotide-binding</keyword>
<dbReference type="InterPro" id="IPR003593">
    <property type="entry name" value="AAA+_ATPase"/>
</dbReference>
<dbReference type="GO" id="GO:0005737">
    <property type="term" value="C:cytoplasm"/>
    <property type="evidence" value="ECO:0007669"/>
    <property type="project" value="UniProtKB-SubCell"/>
</dbReference>
<organism evidence="14 15">
    <name type="scientific">Trichlorobacter lovleyi (strain ATCC BAA-1151 / DSM 17278 / SZ)</name>
    <name type="common">Geobacter lovleyi</name>
    <dbReference type="NCBI Taxonomy" id="398767"/>
    <lineage>
        <taxon>Bacteria</taxon>
        <taxon>Pseudomonadati</taxon>
        <taxon>Thermodesulfobacteriota</taxon>
        <taxon>Desulfuromonadia</taxon>
        <taxon>Geobacterales</taxon>
        <taxon>Geobacteraceae</taxon>
        <taxon>Trichlorobacter</taxon>
    </lineage>
</organism>
<dbReference type="STRING" id="398767.Glov_1166"/>
<feature type="modified residue" description="4-aspartylphosphate" evidence="11">
    <location>
        <position position="54"/>
    </location>
</feature>
<dbReference type="InterPro" id="IPR002197">
    <property type="entry name" value="HTH_Fis"/>
</dbReference>
<dbReference type="CDD" id="cd00009">
    <property type="entry name" value="AAA"/>
    <property type="match status" value="1"/>
</dbReference>
<dbReference type="SUPFAM" id="SSF46689">
    <property type="entry name" value="Homeodomain-like"/>
    <property type="match status" value="1"/>
</dbReference>
<dbReference type="FunFam" id="3.40.50.2300:FF:000018">
    <property type="entry name" value="DNA-binding transcriptional regulator NtrC"/>
    <property type="match status" value="1"/>
</dbReference>
<protein>
    <submittedName>
        <fullName evidence="14">Two component, sigma54 specific, transcriptional regulator, Fis family</fullName>
    </submittedName>
</protein>
<dbReference type="RefSeq" id="WP_012469237.1">
    <property type="nucleotide sequence ID" value="NC_010814.1"/>
</dbReference>
<evidence type="ECO:0000256" key="11">
    <source>
        <dbReference type="PROSITE-ProRule" id="PRU00169"/>
    </source>
</evidence>
<dbReference type="FunFam" id="3.40.50.300:FF:000006">
    <property type="entry name" value="DNA-binding transcriptional regulator NtrC"/>
    <property type="match status" value="1"/>
</dbReference>
<keyword evidence="8" id="KW-0238">DNA-binding</keyword>
<evidence type="ECO:0000313" key="14">
    <source>
        <dbReference type="EMBL" id="ACD94888.1"/>
    </source>
</evidence>
<dbReference type="InterPro" id="IPR001789">
    <property type="entry name" value="Sig_transdc_resp-reg_receiver"/>
</dbReference>
<evidence type="ECO:0000256" key="2">
    <source>
        <dbReference type="ARBA" id="ARBA00022490"/>
    </source>
</evidence>
<dbReference type="Gene3D" id="3.40.50.300">
    <property type="entry name" value="P-loop containing nucleotide triphosphate hydrolases"/>
    <property type="match status" value="1"/>
</dbReference>
<accession>B3E6R3</accession>
<evidence type="ECO:0000256" key="4">
    <source>
        <dbReference type="ARBA" id="ARBA00022741"/>
    </source>
</evidence>
<keyword evidence="15" id="KW-1185">Reference proteome</keyword>
<dbReference type="PROSITE" id="PS00688">
    <property type="entry name" value="SIGMA54_INTERACT_3"/>
    <property type="match status" value="1"/>
</dbReference>
<evidence type="ECO:0000256" key="1">
    <source>
        <dbReference type="ARBA" id="ARBA00004496"/>
    </source>
</evidence>
<dbReference type="HOGENOM" id="CLU_000445_0_6_7"/>
<dbReference type="AlphaFoldDB" id="B3E6R3"/>
<dbReference type="GO" id="GO:0005524">
    <property type="term" value="F:ATP binding"/>
    <property type="evidence" value="ECO:0007669"/>
    <property type="project" value="UniProtKB-KW"/>
</dbReference>
<keyword evidence="10" id="KW-0804">Transcription</keyword>
<keyword evidence="5" id="KW-0067">ATP-binding</keyword>
<dbReference type="Pfam" id="PF02954">
    <property type="entry name" value="HTH_8"/>
    <property type="match status" value="1"/>
</dbReference>
<proteinExistence type="predicted"/>
<keyword evidence="9" id="KW-0010">Activator</keyword>
<dbReference type="GO" id="GO:0043565">
    <property type="term" value="F:sequence-specific DNA binding"/>
    <property type="evidence" value="ECO:0007669"/>
    <property type="project" value="InterPro"/>
</dbReference>
<name>B3E6R3_TRIL1</name>
<dbReference type="SMART" id="SM00448">
    <property type="entry name" value="REC"/>
    <property type="match status" value="1"/>
</dbReference>
<dbReference type="FunFam" id="1.10.8.60:FF:000014">
    <property type="entry name" value="DNA-binding transcriptional regulator NtrC"/>
    <property type="match status" value="1"/>
</dbReference>
<dbReference type="InterPro" id="IPR011006">
    <property type="entry name" value="CheY-like_superfamily"/>
</dbReference>
<gene>
    <name evidence="14" type="ordered locus">Glov_1166</name>
</gene>
<dbReference type="PANTHER" id="PTHR32071">
    <property type="entry name" value="TRANSCRIPTIONAL REGULATORY PROTEIN"/>
    <property type="match status" value="1"/>
</dbReference>
<dbReference type="PROSITE" id="PS50045">
    <property type="entry name" value="SIGMA54_INTERACT_4"/>
    <property type="match status" value="1"/>
</dbReference>
<dbReference type="Pfam" id="PF25601">
    <property type="entry name" value="AAA_lid_14"/>
    <property type="match status" value="1"/>
</dbReference>
<dbReference type="InterPro" id="IPR002078">
    <property type="entry name" value="Sigma_54_int"/>
</dbReference>
<evidence type="ECO:0000256" key="7">
    <source>
        <dbReference type="ARBA" id="ARBA00023015"/>
    </source>
</evidence>
<dbReference type="PANTHER" id="PTHR32071:SF117">
    <property type="entry name" value="PTS-DEPENDENT DIHYDROXYACETONE KINASE OPERON REGULATORY PROTEIN-RELATED"/>
    <property type="match status" value="1"/>
</dbReference>
<dbReference type="InterPro" id="IPR058031">
    <property type="entry name" value="AAA_lid_NorR"/>
</dbReference>
<evidence type="ECO:0000259" key="13">
    <source>
        <dbReference type="PROSITE" id="PS50110"/>
    </source>
</evidence>
<evidence type="ECO:0000313" key="15">
    <source>
        <dbReference type="Proteomes" id="UP000002420"/>
    </source>
</evidence>
<dbReference type="Gene3D" id="1.10.8.60">
    <property type="match status" value="1"/>
</dbReference>
<feature type="domain" description="Sigma-54 factor interaction" evidence="12">
    <location>
        <begin position="143"/>
        <end position="372"/>
    </location>
</feature>
<dbReference type="Gene3D" id="3.40.50.2300">
    <property type="match status" value="1"/>
</dbReference>
<evidence type="ECO:0000256" key="6">
    <source>
        <dbReference type="ARBA" id="ARBA00023012"/>
    </source>
</evidence>
<keyword evidence="7" id="KW-0805">Transcription regulation</keyword>
<dbReference type="Proteomes" id="UP000002420">
    <property type="component" value="Chromosome"/>
</dbReference>
<dbReference type="InterPro" id="IPR027417">
    <property type="entry name" value="P-loop_NTPase"/>
</dbReference>
<dbReference type="InterPro" id="IPR025944">
    <property type="entry name" value="Sigma_54_int_dom_CS"/>
</dbReference>
<dbReference type="Pfam" id="PF00158">
    <property type="entry name" value="Sigma54_activat"/>
    <property type="match status" value="1"/>
</dbReference>
<dbReference type="eggNOG" id="COG2204">
    <property type="taxonomic scope" value="Bacteria"/>
</dbReference>
<keyword evidence="2" id="KW-0963">Cytoplasm</keyword>
<reference evidence="14 15" key="1">
    <citation type="submission" date="2008-05" db="EMBL/GenBank/DDBJ databases">
        <title>Complete sequence of chromosome of Geobacter lovleyi SZ.</title>
        <authorList>
            <consortium name="US DOE Joint Genome Institute"/>
            <person name="Lucas S."/>
            <person name="Copeland A."/>
            <person name="Lapidus A."/>
            <person name="Glavina del Rio T."/>
            <person name="Dalin E."/>
            <person name="Tice H."/>
            <person name="Bruce D."/>
            <person name="Goodwin L."/>
            <person name="Pitluck S."/>
            <person name="Chertkov O."/>
            <person name="Meincke L."/>
            <person name="Brettin T."/>
            <person name="Detter J.C."/>
            <person name="Han C."/>
            <person name="Tapia R."/>
            <person name="Kuske C.R."/>
            <person name="Schmutz J."/>
            <person name="Larimer F."/>
            <person name="Land M."/>
            <person name="Hauser L."/>
            <person name="Kyrpides N."/>
            <person name="Mikhailova N."/>
            <person name="Sung Y."/>
            <person name="Fletcher K.E."/>
            <person name="Ritalahti K.M."/>
            <person name="Loeffler F.E."/>
            <person name="Richardson P."/>
        </authorList>
    </citation>
    <scope>NUCLEOTIDE SEQUENCE [LARGE SCALE GENOMIC DNA]</scope>
    <source>
        <strain evidence="15">ATCC BAA-1151 / DSM 17278 / SZ</strain>
    </source>
</reference>
<dbReference type="InterPro" id="IPR009057">
    <property type="entry name" value="Homeodomain-like_sf"/>
</dbReference>
<evidence type="ECO:0000259" key="12">
    <source>
        <dbReference type="PROSITE" id="PS50045"/>
    </source>
</evidence>
<dbReference type="SUPFAM" id="SSF52172">
    <property type="entry name" value="CheY-like"/>
    <property type="match status" value="1"/>
</dbReference>
<dbReference type="OrthoDB" id="9763792at2"/>
<dbReference type="PRINTS" id="PR01590">
    <property type="entry name" value="HTHFIS"/>
</dbReference>
<evidence type="ECO:0000256" key="3">
    <source>
        <dbReference type="ARBA" id="ARBA00022553"/>
    </source>
</evidence>
<dbReference type="GO" id="GO:0006355">
    <property type="term" value="P:regulation of DNA-templated transcription"/>
    <property type="evidence" value="ECO:0007669"/>
    <property type="project" value="InterPro"/>
</dbReference>
<keyword evidence="6" id="KW-0902">Two-component regulatory system</keyword>